<dbReference type="PROSITE" id="PS51175">
    <property type="entry name" value="CBM6"/>
    <property type="match status" value="1"/>
</dbReference>
<dbReference type="InterPro" id="IPR036909">
    <property type="entry name" value="Cyt_c-like_dom_sf"/>
</dbReference>
<dbReference type="PANTHER" id="PTHR19328:SF13">
    <property type="entry name" value="HIPL1 PROTEIN"/>
    <property type="match status" value="1"/>
</dbReference>
<evidence type="ECO:0000313" key="13">
    <source>
        <dbReference type="Proteomes" id="UP000515237"/>
    </source>
</evidence>
<evidence type="ECO:0000313" key="12">
    <source>
        <dbReference type="EMBL" id="QNF35660.1"/>
    </source>
</evidence>
<dbReference type="SUPFAM" id="SSF49299">
    <property type="entry name" value="PKD domain"/>
    <property type="match status" value="1"/>
</dbReference>
<sequence length="1029" mass="114968">MKLSLIIVSLFICLSACNSTSKRSKTNILLHTEAGGAKFEKSLSQTVEKAGWHYTKAPDLNYFQEDSLQQYSSIFVDFSTLNKLDYKAINALKRYLEAEGGGIVAIKDTLLTQKEWPWLQAWNELPTGVDQKQDAGNLKILNQDFTGDDLQKSLAYAIGNNRLPDYSKATTLAVPEASRYTYQVLAQGLDEPMQLAILPNNDVLFVERKGAVKLYSATKNQTETIANFDVFSGIEDGLLGAALDPDFKNNNWVYFYYAVAGDKAINRLSRMELKEGNLLRATEKTLLEIPTQRQYCCHSAGYIQFGPDGLLYLSTGDNTNAEETEGYIPIDERPGRALADDQATAANSNDLRGKILRIKPEPNGTYSIPEGNLFPKGTPKTRPEIYTMGHRNPYRFTVDMKNNYVYWGDIGPDTKVPSSEGTLSFDEVNQARKPGFFGWPYFLGNNEAFPYYDFATKKEGPKFNPSVPINNSPNNTGIKNLPPAQPAMIWYGDGNSKKFPLVGKGGESAMAGPVYYSDLFADAPFKLPPYYDEKLIIYDWVRRWFMAVTFDKDKNFLRMEPFLDHLPFNAPTDIKFATDGAIYILEYGTNWFAKNTDAQLIRIEYSEGNRKPLAKINTSNLYGAAPFKLQLSAADSKDFDKEDSLEYKWLIEGKELKGENISHTFNKPGVYKVALTVTDNHEETGTSNVEIKVGNAPPVVDIITAANQSFYWNNTVLDYKVQVSDKEDQRIDTSKVNISLNFLPRGKDIAVALTNPQTSNNLQFVKGQYLLNNLDCKACHSVNQVSVGPAYSAIAARYTGKAEMVDKLAQKVIKGGSGNWGKRMMSSHPDLAAEDAKEIVNYILSLNQGNQSLPMQGAVTLKDHLGKGNEGSYLLMANYTDKGANKIEPLSARSYITLRNPLVQIEDYDGGNITLRTVTTEFLTYSSVRHGNFVKFNQIDFTNLKNIKYRLFKRGVGGKIEVRLGKIDGPLVSTISIPAGQAADEKTGWTEMVASLKETKGKHDLFLIFAKEKDTSSNLFDIDWLYFSN</sequence>
<reference evidence="12 13" key="1">
    <citation type="journal article" date="2018" name="Int. J. Syst. Evol. Microbiol.">
        <title>Adhaeribacter swui sp. nov., isolated from wet mud.</title>
        <authorList>
            <person name="Kim D.U."/>
            <person name="Kim K.W."/>
            <person name="Kang M.S."/>
            <person name="Kim J.Y."/>
            <person name="Jang J.H."/>
            <person name="Kim M.K."/>
        </authorList>
    </citation>
    <scope>NUCLEOTIDE SEQUENCE [LARGE SCALE GENOMIC DNA]</scope>
    <source>
        <strain evidence="12 13">KCTC 52873</strain>
    </source>
</reference>
<dbReference type="PROSITE" id="PS50093">
    <property type="entry name" value="PKD"/>
    <property type="match status" value="1"/>
</dbReference>
<keyword evidence="1" id="KW-0813">Transport</keyword>
<gene>
    <name evidence="12" type="ORF">HUW51_24205</name>
</gene>
<evidence type="ECO:0000256" key="4">
    <source>
        <dbReference type="ARBA" id="ARBA00022729"/>
    </source>
</evidence>
<dbReference type="Pfam" id="PF00034">
    <property type="entry name" value="Cytochrom_C"/>
    <property type="match status" value="1"/>
</dbReference>
<feature type="chain" id="PRO_5029018453" evidence="8">
    <location>
        <begin position="19"/>
        <end position="1029"/>
    </location>
</feature>
<dbReference type="Gene3D" id="2.60.120.260">
    <property type="entry name" value="Galactose-binding domain-like"/>
    <property type="match status" value="1"/>
</dbReference>
<dbReference type="SMART" id="SM00606">
    <property type="entry name" value="CBD_IV"/>
    <property type="match status" value="1"/>
</dbReference>
<dbReference type="InterPro" id="IPR008979">
    <property type="entry name" value="Galactose-bd-like_sf"/>
</dbReference>
<dbReference type="InterPro" id="IPR009056">
    <property type="entry name" value="Cyt_c-like_dom"/>
</dbReference>
<accession>A0A7G7GES6</accession>
<dbReference type="GO" id="GO:0030246">
    <property type="term" value="F:carbohydrate binding"/>
    <property type="evidence" value="ECO:0007669"/>
    <property type="project" value="InterPro"/>
</dbReference>
<keyword evidence="5" id="KW-0249">Electron transport</keyword>
<proteinExistence type="predicted"/>
<dbReference type="PRINTS" id="PR00606">
    <property type="entry name" value="CYTCHROMECID"/>
</dbReference>
<dbReference type="PROSITE" id="PS51007">
    <property type="entry name" value="CYTC"/>
    <property type="match status" value="1"/>
</dbReference>
<evidence type="ECO:0000256" key="2">
    <source>
        <dbReference type="ARBA" id="ARBA00022617"/>
    </source>
</evidence>
<name>A0A7G7GES6_9BACT</name>
<dbReference type="Proteomes" id="UP000515237">
    <property type="component" value="Chromosome"/>
</dbReference>
<dbReference type="InterPro" id="IPR013783">
    <property type="entry name" value="Ig-like_fold"/>
</dbReference>
<keyword evidence="3 7" id="KW-0479">Metal-binding</keyword>
<dbReference type="KEGG" id="aswu:HUW51_24205"/>
<organism evidence="12 13">
    <name type="scientific">Adhaeribacter swui</name>
    <dbReference type="NCBI Taxonomy" id="2086471"/>
    <lineage>
        <taxon>Bacteria</taxon>
        <taxon>Pseudomonadati</taxon>
        <taxon>Bacteroidota</taxon>
        <taxon>Cytophagia</taxon>
        <taxon>Cytophagales</taxon>
        <taxon>Hymenobacteraceae</taxon>
        <taxon>Adhaeribacter</taxon>
    </lineage>
</organism>
<keyword evidence="2 7" id="KW-0349">Heme</keyword>
<keyword evidence="6 7" id="KW-0408">Iron</keyword>
<dbReference type="AlphaFoldDB" id="A0A7G7GES6"/>
<dbReference type="EMBL" id="CP055156">
    <property type="protein sequence ID" value="QNF35660.1"/>
    <property type="molecule type" value="Genomic_DNA"/>
</dbReference>
<dbReference type="Gene3D" id="2.60.40.10">
    <property type="entry name" value="Immunoglobulins"/>
    <property type="match status" value="1"/>
</dbReference>
<dbReference type="Pfam" id="PF03422">
    <property type="entry name" value="CBM_6"/>
    <property type="match status" value="1"/>
</dbReference>
<evidence type="ECO:0000259" key="11">
    <source>
        <dbReference type="PROSITE" id="PS51175"/>
    </source>
</evidence>
<dbReference type="Gene3D" id="2.120.10.30">
    <property type="entry name" value="TolB, C-terminal domain"/>
    <property type="match status" value="1"/>
</dbReference>
<dbReference type="SUPFAM" id="SSF50952">
    <property type="entry name" value="Soluble quinoprotein glucose dehydrogenase"/>
    <property type="match status" value="1"/>
</dbReference>
<dbReference type="InterPro" id="IPR012938">
    <property type="entry name" value="Glc/Sorbosone_DH"/>
</dbReference>
<protein>
    <submittedName>
        <fullName evidence="12">PQQ-dependent sugar dehydrogenase</fullName>
    </submittedName>
</protein>
<dbReference type="GO" id="GO:0009055">
    <property type="term" value="F:electron transfer activity"/>
    <property type="evidence" value="ECO:0007669"/>
    <property type="project" value="InterPro"/>
</dbReference>
<dbReference type="InterPro" id="IPR000601">
    <property type="entry name" value="PKD_dom"/>
</dbReference>
<dbReference type="InterPro" id="IPR005084">
    <property type="entry name" value="CBM6"/>
</dbReference>
<dbReference type="Pfam" id="PF18911">
    <property type="entry name" value="PKD_4"/>
    <property type="match status" value="1"/>
</dbReference>
<dbReference type="InterPro" id="IPR006584">
    <property type="entry name" value="Cellulose-bd_IV"/>
</dbReference>
<dbReference type="Gene3D" id="1.10.760.10">
    <property type="entry name" value="Cytochrome c-like domain"/>
    <property type="match status" value="1"/>
</dbReference>
<dbReference type="InterPro" id="IPR002324">
    <property type="entry name" value="Cyt_c_ID"/>
</dbReference>
<dbReference type="SMART" id="SM00089">
    <property type="entry name" value="PKD"/>
    <property type="match status" value="1"/>
</dbReference>
<evidence type="ECO:0000256" key="7">
    <source>
        <dbReference type="PIRSR" id="PIRSR602324-1"/>
    </source>
</evidence>
<dbReference type="InterPro" id="IPR022409">
    <property type="entry name" value="PKD/Chitinase_dom"/>
</dbReference>
<evidence type="ECO:0000256" key="6">
    <source>
        <dbReference type="ARBA" id="ARBA00023004"/>
    </source>
</evidence>
<keyword evidence="4 8" id="KW-0732">Signal</keyword>
<feature type="domain" description="Cytochrome c" evidence="10">
    <location>
        <begin position="762"/>
        <end position="847"/>
    </location>
</feature>
<dbReference type="CDD" id="cd04084">
    <property type="entry name" value="CBM6_xylanase-like"/>
    <property type="match status" value="1"/>
</dbReference>
<dbReference type="GO" id="GO:0020037">
    <property type="term" value="F:heme binding"/>
    <property type="evidence" value="ECO:0007669"/>
    <property type="project" value="InterPro"/>
</dbReference>
<evidence type="ECO:0000256" key="8">
    <source>
        <dbReference type="SAM" id="SignalP"/>
    </source>
</evidence>
<dbReference type="InterPro" id="IPR029062">
    <property type="entry name" value="Class_I_gatase-like"/>
</dbReference>
<dbReference type="CDD" id="cd00146">
    <property type="entry name" value="PKD"/>
    <property type="match status" value="1"/>
</dbReference>
<feature type="binding site" description="covalent" evidence="7">
    <location>
        <position position="776"/>
    </location>
    <ligand>
        <name>heme c</name>
        <dbReference type="ChEBI" id="CHEBI:61717"/>
    </ligand>
</feature>
<dbReference type="InterPro" id="IPR011042">
    <property type="entry name" value="6-blade_b-propeller_TolB-like"/>
</dbReference>
<dbReference type="InterPro" id="IPR011041">
    <property type="entry name" value="Quinoprot_gluc/sorb_DH_b-prop"/>
</dbReference>
<evidence type="ECO:0000256" key="3">
    <source>
        <dbReference type="ARBA" id="ARBA00022723"/>
    </source>
</evidence>
<dbReference type="GO" id="GO:0005506">
    <property type="term" value="F:iron ion binding"/>
    <property type="evidence" value="ECO:0007669"/>
    <property type="project" value="InterPro"/>
</dbReference>
<dbReference type="InterPro" id="IPR035986">
    <property type="entry name" value="PKD_dom_sf"/>
</dbReference>
<dbReference type="SUPFAM" id="SSF46626">
    <property type="entry name" value="Cytochrome c"/>
    <property type="match status" value="1"/>
</dbReference>
<evidence type="ECO:0000256" key="5">
    <source>
        <dbReference type="ARBA" id="ARBA00022982"/>
    </source>
</evidence>
<dbReference type="RefSeq" id="WP_185272149.1">
    <property type="nucleotide sequence ID" value="NZ_CP055156.1"/>
</dbReference>
<evidence type="ECO:0000259" key="9">
    <source>
        <dbReference type="PROSITE" id="PS50093"/>
    </source>
</evidence>
<evidence type="ECO:0000256" key="1">
    <source>
        <dbReference type="ARBA" id="ARBA00022448"/>
    </source>
</evidence>
<dbReference type="Gene3D" id="3.40.50.880">
    <property type="match status" value="1"/>
</dbReference>
<dbReference type="SUPFAM" id="SSF49785">
    <property type="entry name" value="Galactose-binding domain-like"/>
    <property type="match status" value="1"/>
</dbReference>
<feature type="domain" description="CBM6" evidence="11">
    <location>
        <begin position="901"/>
        <end position="1028"/>
    </location>
</feature>
<keyword evidence="13" id="KW-1185">Reference proteome</keyword>
<feature type="binding site" description="covalent" evidence="7">
    <location>
        <position position="780"/>
    </location>
    <ligand>
        <name>heme c</name>
        <dbReference type="ChEBI" id="CHEBI:61717"/>
    </ligand>
</feature>
<comment type="PTM">
    <text evidence="7">Binds 1 heme c group covalently per subunit.</text>
</comment>
<dbReference type="Pfam" id="PF07995">
    <property type="entry name" value="GSDH"/>
    <property type="match status" value="1"/>
</dbReference>
<dbReference type="PANTHER" id="PTHR19328">
    <property type="entry name" value="HEDGEHOG-INTERACTING PROTEIN"/>
    <property type="match status" value="1"/>
</dbReference>
<feature type="signal peptide" evidence="8">
    <location>
        <begin position="1"/>
        <end position="18"/>
    </location>
</feature>
<feature type="domain" description="PKD" evidence="9">
    <location>
        <begin position="643"/>
        <end position="693"/>
    </location>
</feature>
<evidence type="ECO:0000259" key="10">
    <source>
        <dbReference type="PROSITE" id="PS51007"/>
    </source>
</evidence>
<feature type="binding site" description="covalent" evidence="7">
    <location>
        <position position="825"/>
    </location>
    <ligand>
        <name>heme c</name>
        <dbReference type="ChEBI" id="CHEBI:61717"/>
    </ligand>
</feature>